<name>A0A533I745_PARDE</name>
<accession>A0A533I745</accession>
<organism evidence="2 3">
    <name type="scientific">Paracoccus denitrificans</name>
    <dbReference type="NCBI Taxonomy" id="266"/>
    <lineage>
        <taxon>Bacteria</taxon>
        <taxon>Pseudomonadati</taxon>
        <taxon>Pseudomonadota</taxon>
        <taxon>Alphaproteobacteria</taxon>
        <taxon>Rhodobacterales</taxon>
        <taxon>Paracoccaceae</taxon>
        <taxon>Paracoccus</taxon>
    </lineage>
</organism>
<proteinExistence type="predicted"/>
<gene>
    <name evidence="2" type="ORF">DI616_07485</name>
</gene>
<reference evidence="2 3" key="1">
    <citation type="journal article" date="2017" name="Nat. Commun.">
        <title>In situ click chemistry generation of cyclooxygenase-2 inhibitors.</title>
        <authorList>
            <person name="Bhardwaj A."/>
            <person name="Kaur J."/>
            <person name="Wuest M."/>
            <person name="Wuest F."/>
        </authorList>
    </citation>
    <scope>NUCLEOTIDE SEQUENCE [LARGE SCALE GENOMIC DNA]</scope>
    <source>
        <strain evidence="2">S2_012_000_R3_94</strain>
    </source>
</reference>
<dbReference type="EMBL" id="VAFL01000005">
    <property type="protein sequence ID" value="TKW66913.1"/>
    <property type="molecule type" value="Genomic_DNA"/>
</dbReference>
<dbReference type="Proteomes" id="UP000315344">
    <property type="component" value="Unassembled WGS sequence"/>
</dbReference>
<sequence>MAAAEGMFLGWAAGLRGATGEAGTVVFAGHARDSAAFSSTLPAQLQYADLRIYSLADWVQTGFADDFAPDLALRCEPGAGPVLMWQRSGDTTFAPWIAADDNGALSRSDLGIIAPLLDRFGEDRRATVPDALASHMFESDARRLFAVVDAAAVPDLLPRLEAENLRHESLFQGSSGDNLAEVSPWLVEFPSDSANLRRLMTQSDRPGRGWYDADAALFIHSRTDFDGLRRHLRKFTKLPDEDGKWFFLRFWSAQFRDYLVNQPDAPLPGAFFDQVEALFCRMPGDRWLRLAANRPINGARDRFLPAFRAHSRFLLRSRFVDRLANELNEAYANPPSAPRLSAYYALARARGYRAERAVLFYVESLHLARRIGLDENSFLARPEARAVEFYSDVGRAHTLRDMLKKMEAA</sequence>
<comment type="caution">
    <text evidence="2">The sequence shown here is derived from an EMBL/GenBank/DDBJ whole genome shotgun (WGS) entry which is preliminary data.</text>
</comment>
<dbReference type="AlphaFoldDB" id="A0A533I745"/>
<evidence type="ECO:0000313" key="2">
    <source>
        <dbReference type="EMBL" id="TKW66913.1"/>
    </source>
</evidence>
<evidence type="ECO:0000313" key="3">
    <source>
        <dbReference type="Proteomes" id="UP000315344"/>
    </source>
</evidence>
<dbReference type="InterPro" id="IPR025391">
    <property type="entry name" value="DUF4123"/>
</dbReference>
<protein>
    <submittedName>
        <fullName evidence="2">DUF4123 domain-containing protein</fullName>
    </submittedName>
</protein>
<feature type="domain" description="DUF4123" evidence="1">
    <location>
        <begin position="144"/>
        <end position="255"/>
    </location>
</feature>
<evidence type="ECO:0000259" key="1">
    <source>
        <dbReference type="Pfam" id="PF13503"/>
    </source>
</evidence>
<dbReference type="Pfam" id="PF13503">
    <property type="entry name" value="DUF4123"/>
    <property type="match status" value="1"/>
</dbReference>